<evidence type="ECO:0000313" key="3">
    <source>
        <dbReference type="Proteomes" id="UP000275078"/>
    </source>
</evidence>
<gene>
    <name evidence="2" type="ORF">BJ508DRAFT_380416</name>
</gene>
<proteinExistence type="predicted"/>
<sequence length="238" mass="25843">MLSSKYPSTTINIGGILQLLLTYSGCESSSVRKPAALLYPKRKAPEARSAHVSTSVQSTPSGTNPRPTSSIPSRRHRTMRHSRIHGRILPIRGGSTCCSRSRSFTGSSLAHFGADGFGDVEDLERLSERAEEGKDLRCEAHLAGELREGGIILEGVLRDKAGQLDKVPAPISSHHHYGLAGSMSKEGRTKLDRQPESLNSPSLLSSSSRSWQLNDIRQTTSRFRIEGLEVAQSASIGR</sequence>
<dbReference type="EMBL" id="ML119780">
    <property type="protein sequence ID" value="RPA74799.1"/>
    <property type="molecule type" value="Genomic_DNA"/>
</dbReference>
<protein>
    <submittedName>
        <fullName evidence="2">Uncharacterized protein</fullName>
    </submittedName>
</protein>
<keyword evidence="3" id="KW-1185">Reference proteome</keyword>
<feature type="compositionally biased region" description="Polar residues" evidence="1">
    <location>
        <begin position="51"/>
        <end position="72"/>
    </location>
</feature>
<name>A0A3N4HM09_ASCIM</name>
<evidence type="ECO:0000256" key="1">
    <source>
        <dbReference type="SAM" id="MobiDB-lite"/>
    </source>
</evidence>
<dbReference type="Proteomes" id="UP000275078">
    <property type="component" value="Unassembled WGS sequence"/>
</dbReference>
<feature type="compositionally biased region" description="Basic and acidic residues" evidence="1">
    <location>
        <begin position="185"/>
        <end position="195"/>
    </location>
</feature>
<organism evidence="2 3">
    <name type="scientific">Ascobolus immersus RN42</name>
    <dbReference type="NCBI Taxonomy" id="1160509"/>
    <lineage>
        <taxon>Eukaryota</taxon>
        <taxon>Fungi</taxon>
        <taxon>Dikarya</taxon>
        <taxon>Ascomycota</taxon>
        <taxon>Pezizomycotina</taxon>
        <taxon>Pezizomycetes</taxon>
        <taxon>Pezizales</taxon>
        <taxon>Ascobolaceae</taxon>
        <taxon>Ascobolus</taxon>
    </lineage>
</organism>
<feature type="region of interest" description="Disordered" evidence="1">
    <location>
        <begin position="42"/>
        <end position="80"/>
    </location>
</feature>
<evidence type="ECO:0000313" key="2">
    <source>
        <dbReference type="EMBL" id="RPA74799.1"/>
    </source>
</evidence>
<feature type="compositionally biased region" description="Low complexity" evidence="1">
    <location>
        <begin position="197"/>
        <end position="210"/>
    </location>
</feature>
<reference evidence="2 3" key="1">
    <citation type="journal article" date="2018" name="Nat. Ecol. Evol.">
        <title>Pezizomycetes genomes reveal the molecular basis of ectomycorrhizal truffle lifestyle.</title>
        <authorList>
            <person name="Murat C."/>
            <person name="Payen T."/>
            <person name="Noel B."/>
            <person name="Kuo A."/>
            <person name="Morin E."/>
            <person name="Chen J."/>
            <person name="Kohler A."/>
            <person name="Krizsan K."/>
            <person name="Balestrini R."/>
            <person name="Da Silva C."/>
            <person name="Montanini B."/>
            <person name="Hainaut M."/>
            <person name="Levati E."/>
            <person name="Barry K.W."/>
            <person name="Belfiori B."/>
            <person name="Cichocki N."/>
            <person name="Clum A."/>
            <person name="Dockter R.B."/>
            <person name="Fauchery L."/>
            <person name="Guy J."/>
            <person name="Iotti M."/>
            <person name="Le Tacon F."/>
            <person name="Lindquist E.A."/>
            <person name="Lipzen A."/>
            <person name="Malagnac F."/>
            <person name="Mello A."/>
            <person name="Molinier V."/>
            <person name="Miyauchi S."/>
            <person name="Poulain J."/>
            <person name="Riccioni C."/>
            <person name="Rubini A."/>
            <person name="Sitrit Y."/>
            <person name="Splivallo R."/>
            <person name="Traeger S."/>
            <person name="Wang M."/>
            <person name="Zifcakova L."/>
            <person name="Wipf D."/>
            <person name="Zambonelli A."/>
            <person name="Paolocci F."/>
            <person name="Nowrousian M."/>
            <person name="Ottonello S."/>
            <person name="Baldrian P."/>
            <person name="Spatafora J.W."/>
            <person name="Henrissat B."/>
            <person name="Nagy L.G."/>
            <person name="Aury J.M."/>
            <person name="Wincker P."/>
            <person name="Grigoriev I.V."/>
            <person name="Bonfante P."/>
            <person name="Martin F.M."/>
        </authorList>
    </citation>
    <scope>NUCLEOTIDE SEQUENCE [LARGE SCALE GENOMIC DNA]</scope>
    <source>
        <strain evidence="2 3">RN42</strain>
    </source>
</reference>
<feature type="region of interest" description="Disordered" evidence="1">
    <location>
        <begin position="172"/>
        <end position="210"/>
    </location>
</feature>
<accession>A0A3N4HM09</accession>
<dbReference type="AlphaFoldDB" id="A0A3N4HM09"/>